<organism evidence="8">
    <name type="scientific">Clostridium symbiosum</name>
    <name type="common">Bacteroides symbiosus</name>
    <dbReference type="NCBI Taxonomy" id="1512"/>
    <lineage>
        <taxon>Bacteria</taxon>
        <taxon>Bacillati</taxon>
        <taxon>Bacillota</taxon>
        <taxon>Clostridia</taxon>
        <taxon>Lachnospirales</taxon>
        <taxon>Lachnospiraceae</taxon>
        <taxon>Otoolea</taxon>
    </lineage>
</organism>
<keyword evidence="6" id="KW-0472">Membrane</keyword>
<evidence type="ECO:0000256" key="1">
    <source>
        <dbReference type="ARBA" id="ARBA00000085"/>
    </source>
</evidence>
<comment type="catalytic activity">
    <reaction evidence="1">
        <text>ATP + protein L-histidine = ADP + protein N-phospho-L-histidine.</text>
        <dbReference type="EC" id="2.7.13.3"/>
    </reaction>
</comment>
<keyword evidence="6" id="KW-1133">Transmembrane helix</keyword>
<name>A0A6N3G171_CLOSY</name>
<evidence type="ECO:0000256" key="2">
    <source>
        <dbReference type="ARBA" id="ARBA00012438"/>
    </source>
</evidence>
<evidence type="ECO:0000256" key="5">
    <source>
        <dbReference type="ARBA" id="ARBA00023012"/>
    </source>
</evidence>
<dbReference type="AlphaFoldDB" id="A0A6N3G171"/>
<dbReference type="InterPro" id="IPR004358">
    <property type="entry name" value="Sig_transdc_His_kin-like_C"/>
</dbReference>
<dbReference type="PANTHER" id="PTHR43547:SF2">
    <property type="entry name" value="HYBRID SIGNAL TRANSDUCTION HISTIDINE KINASE C"/>
    <property type="match status" value="1"/>
</dbReference>
<dbReference type="SUPFAM" id="SSF47384">
    <property type="entry name" value="Homodimeric domain of signal transducing histidine kinase"/>
    <property type="match status" value="1"/>
</dbReference>
<evidence type="ECO:0000256" key="6">
    <source>
        <dbReference type="SAM" id="Phobius"/>
    </source>
</evidence>
<dbReference type="SUPFAM" id="SSF55874">
    <property type="entry name" value="ATPase domain of HSP90 chaperone/DNA topoisomerase II/histidine kinase"/>
    <property type="match status" value="1"/>
</dbReference>
<dbReference type="PROSITE" id="PS50109">
    <property type="entry name" value="HIS_KIN"/>
    <property type="match status" value="1"/>
</dbReference>
<dbReference type="InterPro" id="IPR003594">
    <property type="entry name" value="HATPase_dom"/>
</dbReference>
<evidence type="ECO:0000313" key="8">
    <source>
        <dbReference type="EMBL" id="VYU58428.1"/>
    </source>
</evidence>
<evidence type="ECO:0000256" key="3">
    <source>
        <dbReference type="ARBA" id="ARBA00022553"/>
    </source>
</evidence>
<keyword evidence="3" id="KW-0597">Phosphoprotein</keyword>
<dbReference type="Gene3D" id="1.10.287.130">
    <property type="match status" value="1"/>
</dbReference>
<proteinExistence type="predicted"/>
<dbReference type="RefSeq" id="WP_156684772.1">
    <property type="nucleotide sequence ID" value="NZ_CACRUA010000030.1"/>
</dbReference>
<reference evidence="8" key="1">
    <citation type="submission" date="2019-11" db="EMBL/GenBank/DDBJ databases">
        <authorList>
            <person name="Feng L."/>
        </authorList>
    </citation>
    <scope>NUCLEOTIDE SEQUENCE</scope>
    <source>
        <strain evidence="8">CsymbiosumLFYP84</strain>
    </source>
</reference>
<accession>A0A6N3G171</accession>
<dbReference type="PRINTS" id="PR00344">
    <property type="entry name" value="BCTRLSENSOR"/>
</dbReference>
<dbReference type="InterPro" id="IPR036097">
    <property type="entry name" value="HisK_dim/P_sf"/>
</dbReference>
<keyword evidence="5" id="KW-0902">Two-component regulatory system</keyword>
<dbReference type="Pfam" id="PF02518">
    <property type="entry name" value="HATPase_c"/>
    <property type="match status" value="1"/>
</dbReference>
<gene>
    <name evidence="8" type="primary">baeS_2</name>
    <name evidence="8" type="ORF">CSLFYP84_02814</name>
</gene>
<dbReference type="Pfam" id="PF00512">
    <property type="entry name" value="HisKA"/>
    <property type="match status" value="1"/>
</dbReference>
<evidence type="ECO:0000259" key="7">
    <source>
        <dbReference type="PROSITE" id="PS50109"/>
    </source>
</evidence>
<dbReference type="GO" id="GO:0000155">
    <property type="term" value="F:phosphorelay sensor kinase activity"/>
    <property type="evidence" value="ECO:0007669"/>
    <property type="project" value="InterPro"/>
</dbReference>
<evidence type="ECO:0000256" key="4">
    <source>
        <dbReference type="ARBA" id="ARBA00022777"/>
    </source>
</evidence>
<dbReference type="InterPro" id="IPR036890">
    <property type="entry name" value="HATPase_C_sf"/>
</dbReference>
<feature type="transmembrane region" description="Helical" evidence="6">
    <location>
        <begin position="16"/>
        <end position="36"/>
    </location>
</feature>
<dbReference type="CDD" id="cd00082">
    <property type="entry name" value="HisKA"/>
    <property type="match status" value="1"/>
</dbReference>
<dbReference type="EMBL" id="CACRUA010000030">
    <property type="protein sequence ID" value="VYU58428.1"/>
    <property type="molecule type" value="Genomic_DNA"/>
</dbReference>
<dbReference type="SMART" id="SM00388">
    <property type="entry name" value="HisKA"/>
    <property type="match status" value="1"/>
</dbReference>
<dbReference type="InterPro" id="IPR005467">
    <property type="entry name" value="His_kinase_dom"/>
</dbReference>
<sequence>MNNIQRFFKRYVHSSVKLFCFFILINIVLFIVLAVVSSSRGSHSPTQLLEQISADLQQSGESYSLSEDTAAQMTQENAWCMLISNDTGDVIWNYQIPSELPLHYTPGDIAEMTRWYLEDYPVFVSNQSYGLLVVGYPQDSFWKLSAYKTSDSIKIDIFGLVTLFLLNIIIVLILFIHNNRKIEKSIKPILTGIEEISSGKKTQLVERGELAEINAKLNKVAKTLQRRDRARANWISGISHDIRTPLSMVLGYSSSLEESRELNTEQREKIVAIRQQATKIKQLIEDLNLTSKLEYDMQPLRIEKVSPVELARQVVCDFLDSGLDGSFSIDFQSDEESELHYMLGDEALLKRAITNLLQNSIGHNPNGCAITISVSCTDEHTEIIVADNGVGVSPEKLQELNTKTHYLESTDEKLNLRHGLGVLLVRQIVEAHNGTMKIESTPNCGYTTWLVFNKP</sequence>
<feature type="domain" description="Histidine kinase" evidence="7">
    <location>
        <begin position="237"/>
        <end position="455"/>
    </location>
</feature>
<protein>
    <recommendedName>
        <fullName evidence="2">histidine kinase</fullName>
        <ecNumber evidence="2">2.7.13.3</ecNumber>
    </recommendedName>
</protein>
<feature type="transmembrane region" description="Helical" evidence="6">
    <location>
        <begin position="157"/>
        <end position="177"/>
    </location>
</feature>
<dbReference type="InterPro" id="IPR003661">
    <property type="entry name" value="HisK_dim/P_dom"/>
</dbReference>
<dbReference type="PANTHER" id="PTHR43547">
    <property type="entry name" value="TWO-COMPONENT HISTIDINE KINASE"/>
    <property type="match status" value="1"/>
</dbReference>
<keyword evidence="8" id="KW-0808">Transferase</keyword>
<dbReference type="EC" id="2.7.13.3" evidence="2"/>
<keyword evidence="6" id="KW-0812">Transmembrane</keyword>
<dbReference type="SMART" id="SM00387">
    <property type="entry name" value="HATPase_c"/>
    <property type="match status" value="1"/>
</dbReference>
<keyword evidence="4 8" id="KW-0418">Kinase</keyword>
<dbReference type="Gene3D" id="3.30.565.10">
    <property type="entry name" value="Histidine kinase-like ATPase, C-terminal domain"/>
    <property type="match status" value="1"/>
</dbReference>